<dbReference type="InterPro" id="IPR028098">
    <property type="entry name" value="Glyco_trans_4-like_N"/>
</dbReference>
<dbReference type="EC" id="2.4.-.-" evidence="4"/>
<dbReference type="Proteomes" id="UP001279642">
    <property type="component" value="Unassembled WGS sequence"/>
</dbReference>
<gene>
    <name evidence="4" type="ORF">SMD27_15475</name>
</gene>
<reference evidence="4 5" key="1">
    <citation type="journal article" date="2016" name="Antonie Van Leeuwenhoek">
        <title>Dongia soli sp. nov., isolated from soil from Dokdo, Korea.</title>
        <authorList>
            <person name="Kim D.U."/>
            <person name="Lee H."/>
            <person name="Kim H."/>
            <person name="Kim S.G."/>
            <person name="Ka J.O."/>
        </authorList>
    </citation>
    <scope>NUCLEOTIDE SEQUENCE [LARGE SCALE GENOMIC DNA]</scope>
    <source>
        <strain evidence="4 5">D78</strain>
    </source>
</reference>
<evidence type="ECO:0000259" key="2">
    <source>
        <dbReference type="Pfam" id="PF00534"/>
    </source>
</evidence>
<keyword evidence="1" id="KW-0812">Transmembrane</keyword>
<dbReference type="PANTHER" id="PTHR12526:SF631">
    <property type="entry name" value="BLL6306 PROTEIN"/>
    <property type="match status" value="1"/>
</dbReference>
<keyword evidence="4" id="KW-0328">Glycosyltransferase</keyword>
<dbReference type="RefSeq" id="WP_320509312.1">
    <property type="nucleotide sequence ID" value="NZ_JAXCLW010000004.1"/>
</dbReference>
<keyword evidence="1" id="KW-1133">Transmembrane helix</keyword>
<dbReference type="Pfam" id="PF13439">
    <property type="entry name" value="Glyco_transf_4"/>
    <property type="match status" value="1"/>
</dbReference>
<dbReference type="CDD" id="cd03801">
    <property type="entry name" value="GT4_PimA-like"/>
    <property type="match status" value="1"/>
</dbReference>
<dbReference type="Gene3D" id="3.40.50.2000">
    <property type="entry name" value="Glycogen Phosphorylase B"/>
    <property type="match status" value="2"/>
</dbReference>
<dbReference type="GO" id="GO:0016757">
    <property type="term" value="F:glycosyltransferase activity"/>
    <property type="evidence" value="ECO:0007669"/>
    <property type="project" value="UniProtKB-KW"/>
</dbReference>
<accession>A0ABU5ED02</accession>
<dbReference type="Pfam" id="PF00534">
    <property type="entry name" value="Glycos_transf_1"/>
    <property type="match status" value="1"/>
</dbReference>
<comment type="caution">
    <text evidence="4">The sequence shown here is derived from an EMBL/GenBank/DDBJ whole genome shotgun (WGS) entry which is preliminary data.</text>
</comment>
<proteinExistence type="predicted"/>
<sequence>MTMAGEFTVYVISPGGTQARGGMGRMVRYFVNEIRRREGAPDIVVVDTYGPGSKFLMPVFFLLALLRLSAACMAGKADILHAHVSERGSVLRKFILCLPALLLGIPVIMHMHGAEFVQFYKKLPAPLKNLVCGFLRKCDSVVVLGSAWQEYVVNELKLDPSQIVILHNAVPAPLVGRRAEEPESRECRLAFVGEVGERKGIPELIEALAQPRFQVASWSLRIAGNGAVRHFQAVAEKKDLKSPRVNFLGWTDEHITRQLLADSDILILPSHNEGLPMAILEALSYGLAVITTPVGSILDAIDDRQNGLIVPPKNAEKLSDAIFELINDSELRRRLGCSAREKFERHFEIGPYCDRLISLYGEHMTGRVKALGRQ</sequence>
<evidence type="ECO:0000256" key="1">
    <source>
        <dbReference type="SAM" id="Phobius"/>
    </source>
</evidence>
<keyword evidence="1" id="KW-0472">Membrane</keyword>
<organism evidence="4 5">
    <name type="scientific">Dongia soli</name>
    <dbReference type="NCBI Taxonomy" id="600628"/>
    <lineage>
        <taxon>Bacteria</taxon>
        <taxon>Pseudomonadati</taxon>
        <taxon>Pseudomonadota</taxon>
        <taxon>Alphaproteobacteria</taxon>
        <taxon>Rhodospirillales</taxon>
        <taxon>Dongiaceae</taxon>
        <taxon>Dongia</taxon>
    </lineage>
</organism>
<dbReference type="InterPro" id="IPR001296">
    <property type="entry name" value="Glyco_trans_1"/>
</dbReference>
<dbReference type="EMBL" id="JAXCLW010000004">
    <property type="protein sequence ID" value="MDY0884245.1"/>
    <property type="molecule type" value="Genomic_DNA"/>
</dbReference>
<dbReference type="PANTHER" id="PTHR12526">
    <property type="entry name" value="GLYCOSYLTRANSFERASE"/>
    <property type="match status" value="1"/>
</dbReference>
<feature type="domain" description="Glycosyltransferase subfamily 4-like N-terminal" evidence="3">
    <location>
        <begin position="22"/>
        <end position="170"/>
    </location>
</feature>
<feature type="transmembrane region" description="Helical" evidence="1">
    <location>
        <begin position="55"/>
        <end position="74"/>
    </location>
</feature>
<dbReference type="SUPFAM" id="SSF53756">
    <property type="entry name" value="UDP-Glycosyltransferase/glycogen phosphorylase"/>
    <property type="match status" value="1"/>
</dbReference>
<name>A0ABU5ED02_9PROT</name>
<feature type="domain" description="Glycosyl transferase family 1" evidence="2">
    <location>
        <begin position="184"/>
        <end position="341"/>
    </location>
</feature>
<keyword evidence="5" id="KW-1185">Reference proteome</keyword>
<protein>
    <submittedName>
        <fullName evidence="4">Glycosyltransferase family 4 protein</fullName>
        <ecNumber evidence="4">2.4.-.-</ecNumber>
    </submittedName>
</protein>
<evidence type="ECO:0000313" key="5">
    <source>
        <dbReference type="Proteomes" id="UP001279642"/>
    </source>
</evidence>
<evidence type="ECO:0000259" key="3">
    <source>
        <dbReference type="Pfam" id="PF13439"/>
    </source>
</evidence>
<keyword evidence="4" id="KW-0808">Transferase</keyword>
<evidence type="ECO:0000313" key="4">
    <source>
        <dbReference type="EMBL" id="MDY0884245.1"/>
    </source>
</evidence>
<feature type="transmembrane region" description="Helical" evidence="1">
    <location>
        <begin position="94"/>
        <end position="113"/>
    </location>
</feature>